<evidence type="ECO:0000313" key="3">
    <source>
        <dbReference type="EMBL" id="CAH0366592.1"/>
    </source>
</evidence>
<feature type="compositionally biased region" description="Basic residues" evidence="1">
    <location>
        <begin position="223"/>
        <end position="240"/>
    </location>
</feature>
<evidence type="ECO:0000313" key="4">
    <source>
        <dbReference type="Proteomes" id="UP000789595"/>
    </source>
</evidence>
<dbReference type="AlphaFoldDB" id="A0A8J2WSG9"/>
<proteinExistence type="predicted"/>
<feature type="chain" id="PRO_5035231624" evidence="2">
    <location>
        <begin position="18"/>
        <end position="240"/>
    </location>
</feature>
<evidence type="ECO:0000256" key="1">
    <source>
        <dbReference type="SAM" id="MobiDB-lite"/>
    </source>
</evidence>
<sequence>MRLLSKLVLSYAAVATALTNVGFGGKRKSYKHLQELDLGLDCDSHRLGAVAIAFVLGAQNLAAIPGGAPNLALARLAGWEYWLRGDAWSDPNPKGMVCIIPSSFIAIWSTLWYVNNDINNPGTSGLPGNGIVHFTPTGAVYLAAVVKDDAGTAGVAGDHPAEAGNAFLFVQNAVAGATLYGRQGLPFVDVTAHPNHCCAPPDRRVTCHVLCRNQSSLISTPSSRRRVGPSKSRQHRVGRL</sequence>
<dbReference type="Proteomes" id="UP000789595">
    <property type="component" value="Unassembled WGS sequence"/>
</dbReference>
<accession>A0A8J2WSG9</accession>
<comment type="caution">
    <text evidence="3">The sequence shown here is derived from an EMBL/GenBank/DDBJ whole genome shotgun (WGS) entry which is preliminary data.</text>
</comment>
<gene>
    <name evidence="3" type="ORF">PECAL_1P30910</name>
</gene>
<feature type="region of interest" description="Disordered" evidence="1">
    <location>
        <begin position="220"/>
        <end position="240"/>
    </location>
</feature>
<keyword evidence="4" id="KW-1185">Reference proteome</keyword>
<evidence type="ECO:0000256" key="2">
    <source>
        <dbReference type="SAM" id="SignalP"/>
    </source>
</evidence>
<reference evidence="3" key="1">
    <citation type="submission" date="2021-11" db="EMBL/GenBank/DDBJ databases">
        <authorList>
            <consortium name="Genoscope - CEA"/>
            <person name="William W."/>
        </authorList>
    </citation>
    <scope>NUCLEOTIDE SEQUENCE</scope>
</reference>
<keyword evidence="2" id="KW-0732">Signal</keyword>
<name>A0A8J2WSG9_9STRA</name>
<dbReference type="EMBL" id="CAKKNE010000001">
    <property type="protein sequence ID" value="CAH0366592.1"/>
    <property type="molecule type" value="Genomic_DNA"/>
</dbReference>
<protein>
    <submittedName>
        <fullName evidence="3">Uncharacterized protein</fullName>
    </submittedName>
</protein>
<organism evidence="3 4">
    <name type="scientific">Pelagomonas calceolata</name>
    <dbReference type="NCBI Taxonomy" id="35677"/>
    <lineage>
        <taxon>Eukaryota</taxon>
        <taxon>Sar</taxon>
        <taxon>Stramenopiles</taxon>
        <taxon>Ochrophyta</taxon>
        <taxon>Pelagophyceae</taxon>
        <taxon>Pelagomonadales</taxon>
        <taxon>Pelagomonadaceae</taxon>
        <taxon>Pelagomonas</taxon>
    </lineage>
</organism>
<feature type="signal peptide" evidence="2">
    <location>
        <begin position="1"/>
        <end position="17"/>
    </location>
</feature>